<name>D7M2P7_ARALL</name>
<dbReference type="Gramene" id="scaffold_603923.1">
    <property type="protein sequence ID" value="scaffold_603923.1"/>
    <property type="gene ID" value="scaffold_603923.1"/>
</dbReference>
<gene>
    <name evidence="1" type="ORF">ARALYDRAFT_911866</name>
</gene>
<dbReference type="HOGENOM" id="CLU_2430072_0_0_1"/>
<keyword evidence="2" id="KW-1185">Reference proteome</keyword>
<proteinExistence type="predicted"/>
<protein>
    <submittedName>
        <fullName evidence="1">Predicted protein</fullName>
    </submittedName>
</protein>
<reference evidence="2" key="1">
    <citation type="journal article" date="2011" name="Nat. Genet.">
        <title>The Arabidopsis lyrata genome sequence and the basis of rapid genome size change.</title>
        <authorList>
            <person name="Hu T.T."/>
            <person name="Pattyn P."/>
            <person name="Bakker E.G."/>
            <person name="Cao J."/>
            <person name="Cheng J.-F."/>
            <person name="Clark R.M."/>
            <person name="Fahlgren N."/>
            <person name="Fawcett J.A."/>
            <person name="Grimwood J."/>
            <person name="Gundlach H."/>
            <person name="Haberer G."/>
            <person name="Hollister J.D."/>
            <person name="Ossowski S."/>
            <person name="Ottilar R.P."/>
            <person name="Salamov A.A."/>
            <person name="Schneeberger K."/>
            <person name="Spannagl M."/>
            <person name="Wang X."/>
            <person name="Yang L."/>
            <person name="Nasrallah M.E."/>
            <person name="Bergelson J."/>
            <person name="Carrington J.C."/>
            <person name="Gaut B.S."/>
            <person name="Schmutz J."/>
            <person name="Mayer K.F.X."/>
            <person name="Van de Peer Y."/>
            <person name="Grigoriev I.V."/>
            <person name="Nordborg M."/>
            <person name="Weigel D."/>
            <person name="Guo Y.-L."/>
        </authorList>
    </citation>
    <scope>NUCLEOTIDE SEQUENCE [LARGE SCALE GENOMIC DNA]</scope>
    <source>
        <strain evidence="2">cv. MN47</strain>
    </source>
</reference>
<accession>D7M2P7</accession>
<sequence>MDMEHQISTEESIHGRLNCKEAFTSPVRCSILSHNNNKGQLKLSHKHSHNLNLILQQRRGLLCFRLLVDWQREEDQCPCFQLVGSFGFYES</sequence>
<organism evidence="2">
    <name type="scientific">Arabidopsis lyrata subsp. lyrata</name>
    <name type="common">Lyre-leaved rock-cress</name>
    <dbReference type="NCBI Taxonomy" id="81972"/>
    <lineage>
        <taxon>Eukaryota</taxon>
        <taxon>Viridiplantae</taxon>
        <taxon>Streptophyta</taxon>
        <taxon>Embryophyta</taxon>
        <taxon>Tracheophyta</taxon>
        <taxon>Spermatophyta</taxon>
        <taxon>Magnoliopsida</taxon>
        <taxon>eudicotyledons</taxon>
        <taxon>Gunneridae</taxon>
        <taxon>Pentapetalae</taxon>
        <taxon>rosids</taxon>
        <taxon>malvids</taxon>
        <taxon>Brassicales</taxon>
        <taxon>Brassicaceae</taxon>
        <taxon>Camelineae</taxon>
        <taxon>Arabidopsis</taxon>
    </lineage>
</organism>
<dbReference type="Proteomes" id="UP000008694">
    <property type="component" value="Unassembled WGS sequence"/>
</dbReference>
<evidence type="ECO:0000313" key="2">
    <source>
        <dbReference type="Proteomes" id="UP000008694"/>
    </source>
</evidence>
<dbReference type="EMBL" id="GL348718">
    <property type="protein sequence ID" value="EFH49043.1"/>
    <property type="molecule type" value="Genomic_DNA"/>
</dbReference>
<evidence type="ECO:0000313" key="1">
    <source>
        <dbReference type="EMBL" id="EFH49043.1"/>
    </source>
</evidence>
<dbReference type="AlphaFoldDB" id="D7M2P7"/>